<dbReference type="EMBL" id="SDHX01000001">
    <property type="protein sequence ID" value="RXK55634.1"/>
    <property type="molecule type" value="Genomic_DNA"/>
</dbReference>
<sequence>MKTASCHAWICALLLLAVVAARAEIKLGAGTTVHFASVEQAADVLGTSDDFVQRLSPFDRAARLKTSRAVSEKEFLQFVTGKVLPWSNAEREKMSAALDAVQAKLAARALPLPKDILLIRTTGDEEGQAAYTRAHAIIFPTDDLAQPQAGLEKLICHELFHILSRTNPALREALYRAIGFEACDEVAFPAELQARKITNPDAPRNDHCLRVQVAGEPHWVIPILFAGAETYDEAKGGEFFNYLQFRFLLVERTPGSSAVTPLRAGGEARHVGLNEVSGFFEQVGRNTRYIIHPEEILADNFSLLVLGGAPVASPEILQKLEAVLNAHATNLP</sequence>
<reference evidence="2 3" key="1">
    <citation type="submission" date="2019-01" db="EMBL/GenBank/DDBJ databases">
        <title>Lacunisphaera sp. strain TWA-58.</title>
        <authorList>
            <person name="Chen W.-M."/>
        </authorList>
    </citation>
    <scope>NUCLEOTIDE SEQUENCE [LARGE SCALE GENOMIC DNA]</scope>
    <source>
        <strain evidence="2 3">TWA-58</strain>
    </source>
</reference>
<keyword evidence="1" id="KW-0732">Signal</keyword>
<dbReference type="Proteomes" id="UP000290218">
    <property type="component" value="Unassembled WGS sequence"/>
</dbReference>
<evidence type="ECO:0000313" key="3">
    <source>
        <dbReference type="Proteomes" id="UP000290218"/>
    </source>
</evidence>
<gene>
    <name evidence="2" type="ORF">ESB00_07030</name>
</gene>
<protein>
    <recommendedName>
        <fullName evidence="4">DUF4157 domain-containing protein</fullName>
    </recommendedName>
</protein>
<feature type="chain" id="PRO_5020673742" description="DUF4157 domain-containing protein" evidence="1">
    <location>
        <begin position="24"/>
        <end position="332"/>
    </location>
</feature>
<organism evidence="2 3">
    <name type="scientific">Oleiharenicola lentus</name>
    <dbReference type="NCBI Taxonomy" id="2508720"/>
    <lineage>
        <taxon>Bacteria</taxon>
        <taxon>Pseudomonadati</taxon>
        <taxon>Verrucomicrobiota</taxon>
        <taxon>Opitutia</taxon>
        <taxon>Opitutales</taxon>
        <taxon>Opitutaceae</taxon>
        <taxon>Oleiharenicola</taxon>
    </lineage>
</organism>
<name>A0A4Q1C9H3_9BACT</name>
<keyword evidence="3" id="KW-1185">Reference proteome</keyword>
<dbReference type="OrthoDB" id="9204554at2"/>
<accession>A0A4Q1C9H3</accession>
<proteinExistence type="predicted"/>
<comment type="caution">
    <text evidence="2">The sequence shown here is derived from an EMBL/GenBank/DDBJ whole genome shotgun (WGS) entry which is preliminary data.</text>
</comment>
<dbReference type="AlphaFoldDB" id="A0A4Q1C9H3"/>
<dbReference type="RefSeq" id="WP_129046999.1">
    <property type="nucleotide sequence ID" value="NZ_SDHX01000001.1"/>
</dbReference>
<evidence type="ECO:0000313" key="2">
    <source>
        <dbReference type="EMBL" id="RXK55634.1"/>
    </source>
</evidence>
<feature type="signal peptide" evidence="1">
    <location>
        <begin position="1"/>
        <end position="23"/>
    </location>
</feature>
<evidence type="ECO:0008006" key="4">
    <source>
        <dbReference type="Google" id="ProtNLM"/>
    </source>
</evidence>
<evidence type="ECO:0000256" key="1">
    <source>
        <dbReference type="SAM" id="SignalP"/>
    </source>
</evidence>